<evidence type="ECO:0000313" key="3">
    <source>
        <dbReference type="EMBL" id="MBB4117903.1"/>
    </source>
</evidence>
<accession>A0A840EMN8</accession>
<dbReference type="AlphaFoldDB" id="A0A840EMN8"/>
<evidence type="ECO:0000313" key="4">
    <source>
        <dbReference type="Proteomes" id="UP000553034"/>
    </source>
</evidence>
<dbReference type="PANTHER" id="PTHR35580:SF1">
    <property type="entry name" value="PHYTASE-LIKE DOMAIN-CONTAINING PROTEIN"/>
    <property type="match status" value="1"/>
</dbReference>
<evidence type="ECO:0000259" key="2">
    <source>
        <dbReference type="Pfam" id="PF18962"/>
    </source>
</evidence>
<dbReference type="PANTHER" id="PTHR35580">
    <property type="entry name" value="CELL SURFACE GLYCOPROTEIN (S-LAYER PROTEIN)-LIKE PROTEIN"/>
    <property type="match status" value="1"/>
</dbReference>
<organism evidence="3 4">
    <name type="scientific">Mesonia hippocampi</name>
    <dbReference type="NCBI Taxonomy" id="1628250"/>
    <lineage>
        <taxon>Bacteria</taxon>
        <taxon>Pseudomonadati</taxon>
        <taxon>Bacteroidota</taxon>
        <taxon>Flavobacteriia</taxon>
        <taxon>Flavobacteriales</taxon>
        <taxon>Flavobacteriaceae</taxon>
        <taxon>Mesonia</taxon>
    </lineage>
</organism>
<gene>
    <name evidence="3" type="ORF">GGR32_000175</name>
</gene>
<dbReference type="EMBL" id="JACIFO010000001">
    <property type="protein sequence ID" value="MBB4117903.1"/>
    <property type="molecule type" value="Genomic_DNA"/>
</dbReference>
<proteinExistence type="predicted"/>
<dbReference type="Proteomes" id="UP000553034">
    <property type="component" value="Unassembled WGS sequence"/>
</dbReference>
<reference evidence="3 4" key="1">
    <citation type="submission" date="2020-08" db="EMBL/GenBank/DDBJ databases">
        <title>Genomic Encyclopedia of Type Strains, Phase IV (KMG-IV): sequencing the most valuable type-strain genomes for metagenomic binning, comparative biology and taxonomic classification.</title>
        <authorList>
            <person name="Goeker M."/>
        </authorList>
    </citation>
    <scope>NUCLEOTIDE SEQUENCE [LARGE SCALE GENOMIC DNA]</scope>
    <source>
        <strain evidence="3 4">DSM 29568</strain>
    </source>
</reference>
<keyword evidence="1" id="KW-0732">Signal</keyword>
<comment type="caution">
    <text evidence="3">The sequence shown here is derived from an EMBL/GenBank/DDBJ whole genome shotgun (WGS) entry which is preliminary data.</text>
</comment>
<keyword evidence="4" id="KW-1185">Reference proteome</keyword>
<dbReference type="InterPro" id="IPR026444">
    <property type="entry name" value="Secre_tail"/>
</dbReference>
<name>A0A840EMN8_9FLAO</name>
<dbReference type="NCBIfam" id="TIGR04183">
    <property type="entry name" value="Por_Secre_tail"/>
    <property type="match status" value="1"/>
</dbReference>
<sequence length="588" mass="65134">MKKLFYLFAQHKKKLLFISFLYTLSVPAQQKSWQWIKQGGASIEDETEEAYDIATDNDRNVYAVSAMGIYNLKIDGNIKTFYGSPAGTKGDYALASFACDGSYRWSKIIGGKNDETPPVIETDANGFLYMAGKFNSCDENEPFKYPARIENDTILDQTYSSCSLMFLTKYDKDGTMLWFKQPMPPSDGSLAFVHTDSGGLVATGNGDLHWLVRIPQGTYANGAYTNNQLGDTWHILKYDSNGNFLGGTYLDMQLTGTAWSSLKMYRNPYNGHYYFTGSREPNSSAIIGGQQVTGSLYFASFDVQGNFKWLRQNTYNQAIGCNIYGLDFDNQNNIYIGGVFLGFGYDTFLGQNISEQIVPSYVMKTNPDATQVDWFSYYTTSSGSGWANGDIKLKNNTLFLTNQAGKQLTWGNQTVNINNSGEGTEVLLATFDKTTGACTGLDFIAGNNGHPDRGSALAIDANGDVLIGGQFEHTLYDSNGGQVMNPNPSNTNFFIAKYALEPCPELGTNTWKTQSIKLWPNPANREIHISVLAPSSYRMYTITGQLVKEGKLNTGKNSLNLQELPSGLYLIETTNQQGNKQVKKIVKE</sequence>
<dbReference type="InterPro" id="IPR052918">
    <property type="entry name" value="Motility_Chemotaxis_Reg"/>
</dbReference>
<feature type="domain" description="Secretion system C-terminal sorting" evidence="2">
    <location>
        <begin position="518"/>
        <end position="586"/>
    </location>
</feature>
<dbReference type="RefSeq" id="WP_183475556.1">
    <property type="nucleotide sequence ID" value="NZ_JACIFO010000001.1"/>
</dbReference>
<protein>
    <recommendedName>
        <fullName evidence="2">Secretion system C-terminal sorting domain-containing protein</fullName>
    </recommendedName>
</protein>
<evidence type="ECO:0000256" key="1">
    <source>
        <dbReference type="ARBA" id="ARBA00022729"/>
    </source>
</evidence>
<dbReference type="Pfam" id="PF18962">
    <property type="entry name" value="Por_Secre_tail"/>
    <property type="match status" value="1"/>
</dbReference>